<dbReference type="Pfam" id="PF02049">
    <property type="entry name" value="FliE"/>
    <property type="match status" value="1"/>
</dbReference>
<dbReference type="GO" id="GO:0005198">
    <property type="term" value="F:structural molecule activity"/>
    <property type="evidence" value="ECO:0007669"/>
    <property type="project" value="UniProtKB-UniRule"/>
</dbReference>
<dbReference type="NCBIfam" id="TIGR00205">
    <property type="entry name" value="fliE"/>
    <property type="match status" value="1"/>
</dbReference>
<dbReference type="AlphaFoldDB" id="A0A5K7ZQP5"/>
<dbReference type="EMBL" id="AP021876">
    <property type="protein sequence ID" value="BBO79793.1"/>
    <property type="molecule type" value="Genomic_DNA"/>
</dbReference>
<dbReference type="GO" id="GO:0009425">
    <property type="term" value="C:bacterial-type flagellum basal body"/>
    <property type="evidence" value="ECO:0007669"/>
    <property type="project" value="UniProtKB-SubCell"/>
</dbReference>
<dbReference type="Proteomes" id="UP000425960">
    <property type="component" value="Chromosome"/>
</dbReference>
<dbReference type="KEGG" id="dov:DSCO28_03590"/>
<protein>
    <recommendedName>
        <fullName evidence="4 5">Flagellar hook-basal body complex protein FliE</fullName>
    </recommendedName>
</protein>
<dbReference type="HAMAP" id="MF_00724">
    <property type="entry name" value="FliE"/>
    <property type="match status" value="1"/>
</dbReference>
<keyword evidence="3 4" id="KW-0975">Bacterial flagellum</keyword>
<comment type="subcellular location">
    <subcellularLocation>
        <location evidence="1 4">Bacterial flagellum basal body</location>
    </subcellularLocation>
</comment>
<dbReference type="InterPro" id="IPR001624">
    <property type="entry name" value="FliE"/>
</dbReference>
<proteinExistence type="inferred from homology"/>
<accession>A0A5K7ZQP5</accession>
<dbReference type="GO" id="GO:0003774">
    <property type="term" value="F:cytoskeletal motor activity"/>
    <property type="evidence" value="ECO:0007669"/>
    <property type="project" value="InterPro"/>
</dbReference>
<evidence type="ECO:0000256" key="3">
    <source>
        <dbReference type="ARBA" id="ARBA00023143"/>
    </source>
</evidence>
<dbReference type="RefSeq" id="WP_155320902.1">
    <property type="nucleotide sequence ID" value="NZ_AP021876.1"/>
</dbReference>
<evidence type="ECO:0000256" key="1">
    <source>
        <dbReference type="ARBA" id="ARBA00004117"/>
    </source>
</evidence>
<comment type="similarity">
    <text evidence="2 4">Belongs to the FliE family.</text>
</comment>
<evidence type="ECO:0000313" key="7">
    <source>
        <dbReference type="Proteomes" id="UP000425960"/>
    </source>
</evidence>
<dbReference type="PRINTS" id="PR01006">
    <property type="entry name" value="FLGHOOKFLIE"/>
</dbReference>
<evidence type="ECO:0000256" key="4">
    <source>
        <dbReference type="HAMAP-Rule" id="MF_00724"/>
    </source>
</evidence>
<name>A0A5K7ZQP5_9BACT</name>
<dbReference type="PANTHER" id="PTHR34653">
    <property type="match status" value="1"/>
</dbReference>
<organism evidence="6 7">
    <name type="scientific">Desulfosarcina ovata subsp. sediminis</name>
    <dbReference type="NCBI Taxonomy" id="885957"/>
    <lineage>
        <taxon>Bacteria</taxon>
        <taxon>Pseudomonadati</taxon>
        <taxon>Thermodesulfobacteriota</taxon>
        <taxon>Desulfobacteria</taxon>
        <taxon>Desulfobacterales</taxon>
        <taxon>Desulfosarcinaceae</taxon>
        <taxon>Desulfosarcina</taxon>
    </lineage>
</organism>
<sequence length="100" mass="11226">MNDLTITNLQPLLPQLDTSASQGTATSSAPFSSYVKQMLKETNQKMLDSDQAIEDLTTGRNTDIHNTMIAMQKAEISFELVMQIRNKLISAYDEIRKMSI</sequence>
<dbReference type="PANTHER" id="PTHR34653:SF1">
    <property type="entry name" value="FLAGELLAR HOOK-BASAL BODY COMPLEX PROTEIN FLIE"/>
    <property type="match status" value="1"/>
</dbReference>
<reference evidence="6 7" key="1">
    <citation type="submission" date="2019-11" db="EMBL/GenBank/DDBJ databases">
        <title>Comparative genomics of hydrocarbon-degrading Desulfosarcina strains.</title>
        <authorList>
            <person name="Watanabe M."/>
            <person name="Kojima H."/>
            <person name="Fukui M."/>
        </authorList>
    </citation>
    <scope>NUCLEOTIDE SEQUENCE [LARGE SCALE GENOMIC DNA]</scope>
    <source>
        <strain evidence="6 7">28bB2T</strain>
    </source>
</reference>
<gene>
    <name evidence="4" type="primary">fliE</name>
    <name evidence="6" type="ORF">DSCO28_03590</name>
</gene>
<evidence type="ECO:0000256" key="2">
    <source>
        <dbReference type="ARBA" id="ARBA00009272"/>
    </source>
</evidence>
<evidence type="ECO:0000313" key="6">
    <source>
        <dbReference type="EMBL" id="BBO79793.1"/>
    </source>
</evidence>
<dbReference type="GO" id="GO:0071973">
    <property type="term" value="P:bacterial-type flagellum-dependent cell motility"/>
    <property type="evidence" value="ECO:0007669"/>
    <property type="project" value="InterPro"/>
</dbReference>
<evidence type="ECO:0000256" key="5">
    <source>
        <dbReference type="NCBIfam" id="TIGR00205"/>
    </source>
</evidence>